<evidence type="ECO:0000259" key="6">
    <source>
        <dbReference type="PROSITE" id="PS51192"/>
    </source>
</evidence>
<dbReference type="GO" id="GO:0005524">
    <property type="term" value="F:ATP binding"/>
    <property type="evidence" value="ECO:0007669"/>
    <property type="project" value="UniProtKB-KW"/>
</dbReference>
<dbReference type="SUPFAM" id="SSF158702">
    <property type="entry name" value="Sec63 N-terminal domain-like"/>
    <property type="match status" value="1"/>
</dbReference>
<evidence type="ECO:0000256" key="4">
    <source>
        <dbReference type="ARBA" id="ARBA00022840"/>
    </source>
</evidence>
<dbReference type="Pfam" id="PF20470">
    <property type="entry name" value="HTH_61"/>
    <property type="match status" value="1"/>
</dbReference>
<comment type="caution">
    <text evidence="8">The sequence shown here is derived from an EMBL/GenBank/DDBJ whole genome shotgun (WGS) entry which is preliminary data.</text>
</comment>
<feature type="non-terminal residue" evidence="8">
    <location>
        <position position="495"/>
    </location>
</feature>
<dbReference type="PANTHER" id="PTHR47961">
    <property type="entry name" value="DNA POLYMERASE THETA, PUTATIVE (AFU_ORTHOLOGUE AFUA_1G05260)-RELATED"/>
    <property type="match status" value="1"/>
</dbReference>
<sequence length="495" mass="55020">TASGKTFIAELAMHKAIGKGEKCLYIVPLRALASEKYNRFSEFSKLGIKVGITTGDFTSKDEWLGHNDIIVTTSEKADSLLRNETSWIKDISTVIVDEVHLLDSGNRGPTLEITLTRLMNLNPNAQIIALSATIGNPEDISNWLNANLIVSEWRPINLFESIFWAGKLYHDNEARDIKSFTDDNSINLTLDIINTGGQCLVFENSRKNCMSFAKKAGKKIAPRLDDHGKTVLESMAEDITEISESDISEVLSKCVRQGVAFHHAGLSAEHRKIVEDGFRSNQIKVISSTPTLAAGLNLPARSVIIRNYKRYDSNFGMVSIPVLDYKQMAGRAGRPTLDPFGESVLIAKSKDEYDYLLEKYINARPEDIWSKLGAENALRTHILALIVSKLASTYKGLLEFMEKTFFAYQGNAEDLDSIVLDCVNFLKDNEMIQLEDPGTPILDSSLIPTRIGKLTSMLYIDPLSASKILEGLKNGNLIEDITLLHLVCSTPDMRK</sequence>
<dbReference type="SMART" id="SM00490">
    <property type="entry name" value="HELICc"/>
    <property type="match status" value="1"/>
</dbReference>
<name>A0A3R7X855_9EURY</name>
<evidence type="ECO:0000313" key="9">
    <source>
        <dbReference type="Proteomes" id="UP000284763"/>
    </source>
</evidence>
<dbReference type="InterPro" id="IPR050474">
    <property type="entry name" value="Hel308_SKI2-like"/>
</dbReference>
<feature type="domain" description="Helicase C-terminal" evidence="7">
    <location>
        <begin position="187"/>
        <end position="386"/>
    </location>
</feature>
<dbReference type="SMART" id="SM00487">
    <property type="entry name" value="DEXDc"/>
    <property type="match status" value="1"/>
</dbReference>
<dbReference type="InterPro" id="IPR046931">
    <property type="entry name" value="HTH_61"/>
</dbReference>
<dbReference type="InterPro" id="IPR001650">
    <property type="entry name" value="Helicase_C-like"/>
</dbReference>
<gene>
    <name evidence="8" type="ORF">D5R95_00010</name>
</gene>
<dbReference type="AlphaFoldDB" id="A0A3R7X855"/>
<evidence type="ECO:0000313" key="8">
    <source>
        <dbReference type="EMBL" id="RQD93155.1"/>
    </source>
</evidence>
<dbReference type="Gene3D" id="3.40.50.300">
    <property type="entry name" value="P-loop containing nucleotide triphosphate hydrolases"/>
    <property type="match status" value="2"/>
</dbReference>
<reference evidence="8 9" key="1">
    <citation type="submission" date="2018-08" db="EMBL/GenBank/DDBJ databases">
        <title>The metabolism and importance of syntrophic acetate oxidation coupled to methane or sulfide production in haloalkaline environments.</title>
        <authorList>
            <person name="Timmers P.H.A."/>
            <person name="Vavourakis C.D."/>
            <person name="Sorokin D.Y."/>
            <person name="Sinninghe Damste J.S."/>
            <person name="Muyzer G."/>
            <person name="Stams A.J.M."/>
            <person name="Plugge C.M."/>
        </authorList>
    </citation>
    <scope>NUCLEOTIDE SEQUENCE [LARGE SCALE GENOMIC DNA]</scope>
    <source>
        <strain evidence="8">MSAO_Arc3</strain>
    </source>
</reference>
<evidence type="ECO:0000256" key="2">
    <source>
        <dbReference type="ARBA" id="ARBA00022801"/>
    </source>
</evidence>
<keyword evidence="2" id="KW-0378">Hydrolase</keyword>
<dbReference type="InterPro" id="IPR014001">
    <property type="entry name" value="Helicase_ATP-bd"/>
</dbReference>
<dbReference type="GO" id="GO:0003676">
    <property type="term" value="F:nucleic acid binding"/>
    <property type="evidence" value="ECO:0007669"/>
    <property type="project" value="InterPro"/>
</dbReference>
<dbReference type="Pfam" id="PF00271">
    <property type="entry name" value="Helicase_C"/>
    <property type="match status" value="1"/>
</dbReference>
<protein>
    <submittedName>
        <fullName evidence="8">DEAD/DEAH box helicase</fullName>
    </submittedName>
</protein>
<dbReference type="PROSITE" id="PS51192">
    <property type="entry name" value="HELICASE_ATP_BIND_1"/>
    <property type="match status" value="1"/>
</dbReference>
<dbReference type="Proteomes" id="UP000284763">
    <property type="component" value="Unassembled WGS sequence"/>
</dbReference>
<dbReference type="PROSITE" id="PS51194">
    <property type="entry name" value="HELICASE_CTER"/>
    <property type="match status" value="1"/>
</dbReference>
<dbReference type="SUPFAM" id="SSF46785">
    <property type="entry name" value="Winged helix' DNA-binding domain"/>
    <property type="match status" value="1"/>
</dbReference>
<proteinExistence type="predicted"/>
<keyword evidence="4" id="KW-0067">ATP-binding</keyword>
<dbReference type="SUPFAM" id="SSF52540">
    <property type="entry name" value="P-loop containing nucleoside triphosphate hydrolases"/>
    <property type="match status" value="1"/>
</dbReference>
<comment type="catalytic activity">
    <reaction evidence="5">
        <text>ATP + H2O = ADP + phosphate + H(+)</text>
        <dbReference type="Rhea" id="RHEA:13065"/>
        <dbReference type="ChEBI" id="CHEBI:15377"/>
        <dbReference type="ChEBI" id="CHEBI:15378"/>
        <dbReference type="ChEBI" id="CHEBI:30616"/>
        <dbReference type="ChEBI" id="CHEBI:43474"/>
        <dbReference type="ChEBI" id="CHEBI:456216"/>
        <dbReference type="EC" id="5.6.2.4"/>
    </reaction>
</comment>
<accession>A0A3R7X855</accession>
<dbReference type="Gene3D" id="1.10.3380.30">
    <property type="match status" value="1"/>
</dbReference>
<dbReference type="InterPro" id="IPR011545">
    <property type="entry name" value="DEAD/DEAH_box_helicase_dom"/>
</dbReference>
<feature type="non-terminal residue" evidence="8">
    <location>
        <position position="1"/>
    </location>
</feature>
<dbReference type="CDD" id="cd18795">
    <property type="entry name" value="SF2_C_Ski2"/>
    <property type="match status" value="1"/>
</dbReference>
<feature type="domain" description="Helicase ATP-binding" evidence="6">
    <location>
        <begin position="1"/>
        <end position="152"/>
    </location>
</feature>
<dbReference type="GO" id="GO:0016787">
    <property type="term" value="F:hydrolase activity"/>
    <property type="evidence" value="ECO:0007669"/>
    <property type="project" value="UniProtKB-KW"/>
</dbReference>
<dbReference type="InterPro" id="IPR027417">
    <property type="entry name" value="P-loop_NTPase"/>
</dbReference>
<evidence type="ECO:0000256" key="5">
    <source>
        <dbReference type="ARBA" id="ARBA00048988"/>
    </source>
</evidence>
<evidence type="ECO:0000259" key="7">
    <source>
        <dbReference type="PROSITE" id="PS51194"/>
    </source>
</evidence>
<dbReference type="GO" id="GO:0043138">
    <property type="term" value="F:3'-5' DNA helicase activity"/>
    <property type="evidence" value="ECO:0007669"/>
    <property type="project" value="UniProtKB-EC"/>
</dbReference>
<dbReference type="EMBL" id="QZAB01000002">
    <property type="protein sequence ID" value="RQD93155.1"/>
    <property type="molecule type" value="Genomic_DNA"/>
</dbReference>
<evidence type="ECO:0000256" key="3">
    <source>
        <dbReference type="ARBA" id="ARBA00022806"/>
    </source>
</evidence>
<dbReference type="InterPro" id="IPR036390">
    <property type="entry name" value="WH_DNA-bd_sf"/>
</dbReference>
<dbReference type="Pfam" id="PF00270">
    <property type="entry name" value="DEAD"/>
    <property type="match status" value="1"/>
</dbReference>
<organism evidence="8 9">
    <name type="scientific">Methanosalsum natronophilum</name>
    <dbReference type="NCBI Taxonomy" id="768733"/>
    <lineage>
        <taxon>Archaea</taxon>
        <taxon>Methanobacteriati</taxon>
        <taxon>Methanobacteriota</taxon>
        <taxon>Stenosarchaea group</taxon>
        <taxon>Methanomicrobia</taxon>
        <taxon>Methanosarcinales</taxon>
        <taxon>Methanosarcinaceae</taxon>
        <taxon>Methanosalsum</taxon>
    </lineage>
</organism>
<keyword evidence="1" id="KW-0547">Nucleotide-binding</keyword>
<evidence type="ECO:0000256" key="1">
    <source>
        <dbReference type="ARBA" id="ARBA00022741"/>
    </source>
</evidence>
<keyword evidence="3 8" id="KW-0347">Helicase</keyword>
<dbReference type="PANTHER" id="PTHR47961:SF10">
    <property type="entry name" value="ATP-DEPENDENT DNA HELICASE HEL308"/>
    <property type="match status" value="1"/>
</dbReference>